<keyword evidence="6" id="KW-1133">Transmembrane helix</keyword>
<dbReference type="Pfam" id="PF01553">
    <property type="entry name" value="Acyltransferase"/>
    <property type="match status" value="1"/>
</dbReference>
<sequence>MIWAPYSPCAVGCLVGDEDRVPISTAVLRIVALLAAVLAVIPLAVVYPLLSAAERTAVAGGWCRSLLRALDVRMVVDAPAEAPAGALVVANHISWLDILAVGSVRPGRMVAKNDVRGWPLIGALATRGGTIFVDRHRLSTLPGTVADVRTALLSGSRVVAFPEGTTWCGAERGRFYPAVFQAAIDAGAPVEPVTVRYTAAGRPTTVPAFLGDDPLTASAWRIARARDVVVEVRCHPVLAPGGDRRTLAAAAAASVSVVRPRVDRLVGVHPGEVVDSHPA</sequence>
<dbReference type="CDD" id="cd07989">
    <property type="entry name" value="LPLAT_AGPAT-like"/>
    <property type="match status" value="1"/>
</dbReference>
<keyword evidence="4" id="KW-0443">Lipid metabolism</keyword>
<evidence type="ECO:0000313" key="8">
    <source>
        <dbReference type="EMBL" id="EXG79558.1"/>
    </source>
</evidence>
<keyword evidence="3 8" id="KW-0808">Transferase</keyword>
<evidence type="ECO:0000256" key="1">
    <source>
        <dbReference type="ARBA" id="ARBA00005189"/>
    </source>
</evidence>
<dbReference type="GO" id="GO:0003841">
    <property type="term" value="F:1-acylglycerol-3-phosphate O-acyltransferase activity"/>
    <property type="evidence" value="ECO:0007669"/>
    <property type="project" value="TreeGrafter"/>
</dbReference>
<dbReference type="PANTHER" id="PTHR10434">
    <property type="entry name" value="1-ACYL-SN-GLYCEROL-3-PHOSPHATE ACYLTRANSFERASE"/>
    <property type="match status" value="1"/>
</dbReference>
<proteinExistence type="predicted"/>
<accession>A0A010YWM8</accession>
<evidence type="ECO:0000256" key="4">
    <source>
        <dbReference type="ARBA" id="ARBA00023098"/>
    </source>
</evidence>
<comment type="pathway">
    <text evidence="1">Lipid metabolism.</text>
</comment>
<organism evidence="8 9">
    <name type="scientific">Cryptosporangium arvum DSM 44712</name>
    <dbReference type="NCBI Taxonomy" id="927661"/>
    <lineage>
        <taxon>Bacteria</taxon>
        <taxon>Bacillati</taxon>
        <taxon>Actinomycetota</taxon>
        <taxon>Actinomycetes</taxon>
        <taxon>Cryptosporangiales</taxon>
        <taxon>Cryptosporangiaceae</taxon>
        <taxon>Cryptosporangium</taxon>
    </lineage>
</organism>
<dbReference type="AlphaFoldDB" id="A0A010YWM8"/>
<evidence type="ECO:0000256" key="6">
    <source>
        <dbReference type="SAM" id="Phobius"/>
    </source>
</evidence>
<dbReference type="PANTHER" id="PTHR10434:SF64">
    <property type="entry name" value="1-ACYL-SN-GLYCEROL-3-PHOSPHATE ACYLTRANSFERASE-RELATED"/>
    <property type="match status" value="1"/>
</dbReference>
<keyword evidence="2" id="KW-0444">Lipid biosynthesis</keyword>
<dbReference type="EMBL" id="JFBT01000001">
    <property type="protein sequence ID" value="EXG79558.1"/>
    <property type="molecule type" value="Genomic_DNA"/>
</dbReference>
<evidence type="ECO:0000256" key="2">
    <source>
        <dbReference type="ARBA" id="ARBA00022516"/>
    </source>
</evidence>
<evidence type="ECO:0000259" key="7">
    <source>
        <dbReference type="SMART" id="SM00563"/>
    </source>
</evidence>
<name>A0A010YWM8_9ACTN</name>
<keyword evidence="9" id="KW-1185">Reference proteome</keyword>
<feature type="transmembrane region" description="Helical" evidence="6">
    <location>
        <begin position="26"/>
        <end position="50"/>
    </location>
</feature>
<dbReference type="RefSeq" id="WP_051569657.1">
    <property type="nucleotide sequence ID" value="NZ_KK073874.1"/>
</dbReference>
<feature type="domain" description="Phospholipid/glycerol acyltransferase" evidence="7">
    <location>
        <begin position="86"/>
        <end position="198"/>
    </location>
</feature>
<dbReference type="Proteomes" id="UP000021053">
    <property type="component" value="Unassembled WGS sequence"/>
</dbReference>
<evidence type="ECO:0000256" key="5">
    <source>
        <dbReference type="ARBA" id="ARBA00023315"/>
    </source>
</evidence>
<dbReference type="OrthoDB" id="5184723at2"/>
<keyword evidence="6" id="KW-0472">Membrane</keyword>
<comment type="caution">
    <text evidence="8">The sequence shown here is derived from an EMBL/GenBank/DDBJ whole genome shotgun (WGS) entry which is preliminary data.</text>
</comment>
<dbReference type="GO" id="GO:0006654">
    <property type="term" value="P:phosphatidic acid biosynthetic process"/>
    <property type="evidence" value="ECO:0007669"/>
    <property type="project" value="TreeGrafter"/>
</dbReference>
<keyword evidence="6" id="KW-0812">Transmembrane</keyword>
<dbReference type="HOGENOM" id="CLU_027938_0_0_11"/>
<dbReference type="InterPro" id="IPR002123">
    <property type="entry name" value="Plipid/glycerol_acylTrfase"/>
</dbReference>
<dbReference type="SMART" id="SM00563">
    <property type="entry name" value="PlsC"/>
    <property type="match status" value="1"/>
</dbReference>
<reference evidence="8 9" key="1">
    <citation type="submission" date="2013-07" db="EMBL/GenBank/DDBJ databases">
        <authorList>
            <consortium name="DOE Joint Genome Institute"/>
            <person name="Eisen J."/>
            <person name="Huntemann M."/>
            <person name="Han J."/>
            <person name="Chen A."/>
            <person name="Kyrpides N."/>
            <person name="Mavromatis K."/>
            <person name="Markowitz V."/>
            <person name="Palaniappan K."/>
            <person name="Ivanova N."/>
            <person name="Schaumberg A."/>
            <person name="Pati A."/>
            <person name="Liolios K."/>
            <person name="Nordberg H.P."/>
            <person name="Cantor M.N."/>
            <person name="Hua S.X."/>
            <person name="Woyke T."/>
        </authorList>
    </citation>
    <scope>NUCLEOTIDE SEQUENCE [LARGE SCALE GENOMIC DNA]</scope>
    <source>
        <strain evidence="8 9">DSM 44712</strain>
    </source>
</reference>
<gene>
    <name evidence="8" type="ORF">CryarDRAFT_0599</name>
</gene>
<dbReference type="SUPFAM" id="SSF69593">
    <property type="entry name" value="Glycerol-3-phosphate (1)-acyltransferase"/>
    <property type="match status" value="1"/>
</dbReference>
<evidence type="ECO:0000256" key="3">
    <source>
        <dbReference type="ARBA" id="ARBA00022679"/>
    </source>
</evidence>
<protein>
    <submittedName>
        <fullName evidence="8">1-acyl-sn-glycerol-3-phosphate acyltransferase</fullName>
    </submittedName>
</protein>
<keyword evidence="5 8" id="KW-0012">Acyltransferase</keyword>
<evidence type="ECO:0000313" key="9">
    <source>
        <dbReference type="Proteomes" id="UP000021053"/>
    </source>
</evidence>